<dbReference type="SUPFAM" id="SSF52833">
    <property type="entry name" value="Thioredoxin-like"/>
    <property type="match status" value="1"/>
</dbReference>
<dbReference type="InterPro" id="IPR036249">
    <property type="entry name" value="Thioredoxin-like_sf"/>
</dbReference>
<dbReference type="EMBL" id="UINC01003542">
    <property type="protein sequence ID" value="SVA07238.1"/>
    <property type="molecule type" value="Genomic_DNA"/>
</dbReference>
<name>A0A381SV82_9ZZZZ</name>
<dbReference type="InterPro" id="IPR008928">
    <property type="entry name" value="6-hairpin_glycosidase_sf"/>
</dbReference>
<dbReference type="CDD" id="cd02955">
    <property type="entry name" value="SSP411"/>
    <property type="match status" value="1"/>
</dbReference>
<dbReference type="InterPro" id="IPR024705">
    <property type="entry name" value="Ssp411"/>
</dbReference>
<feature type="domain" description="Spermatogenesis-associated protein 20-like TRX" evidence="1">
    <location>
        <begin position="36"/>
        <end position="197"/>
    </location>
</feature>
<dbReference type="Pfam" id="PF03190">
    <property type="entry name" value="Thioredox_DsbH"/>
    <property type="match status" value="1"/>
</dbReference>
<reference evidence="2" key="1">
    <citation type="submission" date="2018-05" db="EMBL/GenBank/DDBJ databases">
        <authorList>
            <person name="Lanie J.A."/>
            <person name="Ng W.-L."/>
            <person name="Kazmierczak K.M."/>
            <person name="Andrzejewski T.M."/>
            <person name="Davidsen T.M."/>
            <person name="Wayne K.J."/>
            <person name="Tettelin H."/>
            <person name="Glass J.I."/>
            <person name="Rusch D."/>
            <person name="Podicherti R."/>
            <person name="Tsui H.-C.T."/>
            <person name="Winkler M.E."/>
        </authorList>
    </citation>
    <scope>NUCLEOTIDE SEQUENCE</scope>
</reference>
<dbReference type="PROSITE" id="PS51257">
    <property type="entry name" value="PROKAR_LIPOPROTEIN"/>
    <property type="match status" value="1"/>
</dbReference>
<dbReference type="AlphaFoldDB" id="A0A381SV82"/>
<dbReference type="GO" id="GO:0005975">
    <property type="term" value="P:carbohydrate metabolic process"/>
    <property type="evidence" value="ECO:0007669"/>
    <property type="project" value="InterPro"/>
</dbReference>
<dbReference type="SUPFAM" id="SSF48208">
    <property type="entry name" value="Six-hairpin glycosidases"/>
    <property type="match status" value="1"/>
</dbReference>
<accession>A0A381SV82</accession>
<dbReference type="InterPro" id="IPR004879">
    <property type="entry name" value="Ssp411-like_TRX"/>
</dbReference>
<dbReference type="PANTHER" id="PTHR42899:SF1">
    <property type="entry name" value="SPERMATOGENESIS-ASSOCIATED PROTEIN 20"/>
    <property type="match status" value="1"/>
</dbReference>
<dbReference type="PANTHER" id="PTHR42899">
    <property type="entry name" value="SPERMATOGENESIS-ASSOCIATED PROTEIN 20"/>
    <property type="match status" value="1"/>
</dbReference>
<dbReference type="Gene3D" id="3.40.30.10">
    <property type="entry name" value="Glutaredoxin"/>
    <property type="match status" value="1"/>
</dbReference>
<evidence type="ECO:0000313" key="2">
    <source>
        <dbReference type="EMBL" id="SVA07238.1"/>
    </source>
</evidence>
<protein>
    <recommendedName>
        <fullName evidence="1">Spermatogenesis-associated protein 20-like TRX domain-containing protein</fullName>
    </recommendedName>
</protein>
<dbReference type="InterPro" id="IPR012341">
    <property type="entry name" value="6hp_glycosidase-like_sf"/>
</dbReference>
<proteinExistence type="predicted"/>
<evidence type="ECO:0000259" key="1">
    <source>
        <dbReference type="Pfam" id="PF03190"/>
    </source>
</evidence>
<dbReference type="Gene3D" id="1.50.10.10">
    <property type="match status" value="2"/>
</dbReference>
<dbReference type="PIRSF" id="PIRSF006402">
    <property type="entry name" value="UCP006402_thioredoxin"/>
    <property type="match status" value="1"/>
</dbReference>
<organism evidence="2">
    <name type="scientific">marine metagenome</name>
    <dbReference type="NCBI Taxonomy" id="408172"/>
    <lineage>
        <taxon>unclassified sequences</taxon>
        <taxon>metagenomes</taxon>
        <taxon>ecological metagenomes</taxon>
    </lineage>
</organism>
<gene>
    <name evidence="2" type="ORF">METZ01_LOCUS60092</name>
</gene>
<sequence>MKQTSPKPSILVLALFIACSSDAGSKPSTKHSGEHMNRLSQESSPYLLQHANNPVDWYPWGEEAFQEARKRDKPIFLSIGYSTCHWCHVMEHESFEDEEVAQLMNDNFVSIKVDREELPEIDHVYMSVCQAMTGRGGWPLTIVMTPNKEPFFAGTYFPKTGQGNRRGMIQLLPMLADAWKNRRLELSDSINRIKQYLRQTNSKTEGESLTPEILTKTYSEFTNTFDSDKGGFGRAPKFPSPHNLLFLLRYHHMTKSKEALNMVEITLQNMRKGGIWDHIGFGFHRYSTDKNWLLPHFEKMLYDQAMISMAYLEAFQITGNEDYGRTVREIYTYVLRDMTSPEGGFYSAEDADSEGEEGKFYLWTTDEVQSILGVEEGERFNSLLNIMPEGNFRDEASSQKIARNIPHIKNPVEEVDLDFMEKHRKNLFEVREKRIHPLKDDKILTDWNGLMIASFAKGSVALNSPEFYDAARKGADFILKNLRSKDGRLLKRYRQGKAGLQAHLDDYVFVIWGLLELYEAGFEEVYLQVALNLSNILVNNFWDEANGGFFLGSKNAEKLIARAKTGYDGAIPSGNSIAVGLLHRLARITGDMKWAGMADTILKIFSKDIERSPRGFSAMLLGYIFETDSPKEVVIVGNSNQEESMVFLTSINSNYEPNKIILFKDMSNKNSVLSTLAPWTESQTTIDGKATAYICENFACKLPTTDLSITMDFIKN</sequence>